<organism evidence="1 2">
    <name type="scientific">Luteimonas wenzhouensis</name>
    <dbReference type="NCBI Taxonomy" id="2599615"/>
    <lineage>
        <taxon>Bacteria</taxon>
        <taxon>Pseudomonadati</taxon>
        <taxon>Pseudomonadota</taxon>
        <taxon>Gammaproteobacteria</taxon>
        <taxon>Lysobacterales</taxon>
        <taxon>Lysobacteraceae</taxon>
        <taxon>Luteimonas</taxon>
    </lineage>
</organism>
<dbReference type="OrthoDB" id="6194710at2"/>
<accession>A0A5C5TX82</accession>
<dbReference type="EMBL" id="VOHE01000004">
    <property type="protein sequence ID" value="TWT18741.1"/>
    <property type="molecule type" value="Genomic_DNA"/>
</dbReference>
<dbReference type="Proteomes" id="UP000315949">
    <property type="component" value="Unassembled WGS sequence"/>
</dbReference>
<sequence length="300" mass="31940">MNEAHTVAGQPSALPAGSVAGLLAIELAHASEPMHAALGQAEAARLVACLGRDLAGIEPRVREMDLCLAAAHFDPAEALRPGWPLHRRLDELLARAPGRGGPPRLVAFGADAGGEVPRPLQSDPDLRGGSLRVLPFLLHGTPATAAAVAGEFEARLLDHGMAAADTALLLQEAFGARIEHARSLTLHDLLAMVALQYDHLGLAPLWPLLETALLSPAREAVLDAPPEPLLRYADGTVRMAMFAPTAWRARYRPEDGDQARLRQMFARFETRQRQLAAVLGAHGIEVVYVEAAADVDGRGV</sequence>
<evidence type="ECO:0000313" key="1">
    <source>
        <dbReference type="EMBL" id="TWT18741.1"/>
    </source>
</evidence>
<dbReference type="RefSeq" id="WP_146312563.1">
    <property type="nucleotide sequence ID" value="NZ_VOHE01000004.1"/>
</dbReference>
<evidence type="ECO:0000313" key="2">
    <source>
        <dbReference type="Proteomes" id="UP000315949"/>
    </source>
</evidence>
<name>A0A5C5TX82_9GAMM</name>
<protein>
    <submittedName>
        <fullName evidence="1">Uncharacterized protein</fullName>
    </submittedName>
</protein>
<keyword evidence="2" id="KW-1185">Reference proteome</keyword>
<dbReference type="AlphaFoldDB" id="A0A5C5TX82"/>
<reference evidence="1 2" key="1">
    <citation type="submission" date="2019-07" db="EMBL/GenBank/DDBJ databases">
        <title>Luteimonas sp. YD-1 nov., isolated from acidic soil.</title>
        <authorList>
            <person name="Zhou J."/>
        </authorList>
    </citation>
    <scope>NUCLEOTIDE SEQUENCE [LARGE SCALE GENOMIC DNA]</scope>
    <source>
        <strain evidence="1 2">YD-1</strain>
    </source>
</reference>
<gene>
    <name evidence="1" type="ORF">FQY79_08810</name>
</gene>
<proteinExistence type="predicted"/>
<comment type="caution">
    <text evidence="1">The sequence shown here is derived from an EMBL/GenBank/DDBJ whole genome shotgun (WGS) entry which is preliminary data.</text>
</comment>